<accession>A0AC35THZ0</accession>
<protein>
    <submittedName>
        <fullName evidence="2">HTH CENPB-type domain-containing protein</fullName>
    </submittedName>
</protein>
<dbReference type="Proteomes" id="UP000095286">
    <property type="component" value="Unplaced"/>
</dbReference>
<evidence type="ECO:0000313" key="1">
    <source>
        <dbReference type="Proteomes" id="UP000095286"/>
    </source>
</evidence>
<sequence length="240" mass="27179">MAPIKRRALTNEERISVLAEREANPSLNSIRSLATKYNVSKGQIVNVIKRREEIKEASSKNLDPKRKRMTLTKTTTYEEVNSLTLQFISAAKGNDIHISGTLIKEKALDYAKRLGYNNFKASDGWLDSFKKRNNIKTKRISGEASNVDKKIVPEFKESLFALLTDLSDAGEEEDTTVVVNDETSTIITSAQFRSNLKDMKNYALEKNLDLLDCIEELEKQFSSSLISSLTQKQFTDIWST</sequence>
<evidence type="ECO:0000313" key="2">
    <source>
        <dbReference type="WBParaSite" id="RSKR_0000077400.1"/>
    </source>
</evidence>
<proteinExistence type="predicted"/>
<reference evidence="2" key="1">
    <citation type="submission" date="2016-11" db="UniProtKB">
        <authorList>
            <consortium name="WormBaseParasite"/>
        </authorList>
    </citation>
    <scope>IDENTIFICATION</scope>
    <source>
        <strain evidence="2">KR3021</strain>
    </source>
</reference>
<dbReference type="WBParaSite" id="RSKR_0000077400.1">
    <property type="protein sequence ID" value="RSKR_0000077400.1"/>
    <property type="gene ID" value="RSKR_0000077400"/>
</dbReference>
<name>A0AC35THZ0_9BILA</name>
<organism evidence="1 2">
    <name type="scientific">Rhabditophanes sp. KR3021</name>
    <dbReference type="NCBI Taxonomy" id="114890"/>
    <lineage>
        <taxon>Eukaryota</taxon>
        <taxon>Metazoa</taxon>
        <taxon>Ecdysozoa</taxon>
        <taxon>Nematoda</taxon>
        <taxon>Chromadorea</taxon>
        <taxon>Rhabditida</taxon>
        <taxon>Tylenchina</taxon>
        <taxon>Panagrolaimomorpha</taxon>
        <taxon>Strongyloidoidea</taxon>
        <taxon>Alloionematidae</taxon>
        <taxon>Rhabditophanes</taxon>
    </lineage>
</organism>